<reference evidence="2 3" key="1">
    <citation type="journal article" date="2006" name="Science">
        <title>Phytophthora genome sequences uncover evolutionary origins and mechanisms of pathogenesis.</title>
        <authorList>
            <person name="Tyler B.M."/>
            <person name="Tripathy S."/>
            <person name="Zhang X."/>
            <person name="Dehal P."/>
            <person name="Jiang R.H."/>
            <person name="Aerts A."/>
            <person name="Arredondo F.D."/>
            <person name="Baxter L."/>
            <person name="Bensasson D."/>
            <person name="Beynon J.L."/>
            <person name="Chapman J."/>
            <person name="Damasceno C.M."/>
            <person name="Dorrance A.E."/>
            <person name="Dou D."/>
            <person name="Dickerman A.W."/>
            <person name="Dubchak I.L."/>
            <person name="Garbelotto M."/>
            <person name="Gijzen M."/>
            <person name="Gordon S.G."/>
            <person name="Govers F."/>
            <person name="Grunwald N.J."/>
            <person name="Huang W."/>
            <person name="Ivors K.L."/>
            <person name="Jones R.W."/>
            <person name="Kamoun S."/>
            <person name="Krampis K."/>
            <person name="Lamour K.H."/>
            <person name="Lee M.K."/>
            <person name="McDonald W.H."/>
            <person name="Medina M."/>
            <person name="Meijer H.J."/>
            <person name="Nordberg E.K."/>
            <person name="Maclean D.J."/>
            <person name="Ospina-Giraldo M.D."/>
            <person name="Morris P.F."/>
            <person name="Phuntumart V."/>
            <person name="Putnam N.H."/>
            <person name="Rash S."/>
            <person name="Rose J.K."/>
            <person name="Sakihama Y."/>
            <person name="Salamov A.A."/>
            <person name="Savidor A."/>
            <person name="Scheuring C.F."/>
            <person name="Smith B.M."/>
            <person name="Sobral B.W."/>
            <person name="Terry A."/>
            <person name="Torto-Alalibo T.A."/>
            <person name="Win J."/>
            <person name="Xu Z."/>
            <person name="Zhang H."/>
            <person name="Grigoriev I.V."/>
            <person name="Rokhsar D.S."/>
            <person name="Boore J.L."/>
        </authorList>
    </citation>
    <scope>NUCLEOTIDE SEQUENCE [LARGE SCALE GENOMIC DNA]</scope>
    <source>
        <strain evidence="2 3">P6497</strain>
    </source>
</reference>
<dbReference type="GeneID" id="20638374"/>
<gene>
    <name evidence="2" type="ORF">PHYSODRAFT_253445</name>
</gene>
<dbReference type="InParanoid" id="G4Z4A2"/>
<keyword evidence="1" id="KW-1133">Transmembrane helix</keyword>
<dbReference type="RefSeq" id="XP_009522125.1">
    <property type="nucleotide sequence ID" value="XM_009523830.1"/>
</dbReference>
<name>G4Z4A2_PHYSP</name>
<dbReference type="EMBL" id="JH159153">
    <property type="protein sequence ID" value="EGZ19408.1"/>
    <property type="molecule type" value="Genomic_DNA"/>
</dbReference>
<dbReference type="AlphaFoldDB" id="G4Z4A2"/>
<evidence type="ECO:0000256" key="1">
    <source>
        <dbReference type="SAM" id="Phobius"/>
    </source>
</evidence>
<keyword evidence="1" id="KW-0812">Transmembrane</keyword>
<keyword evidence="3" id="KW-1185">Reference proteome</keyword>
<accession>G4Z4A2</accession>
<feature type="transmembrane region" description="Helical" evidence="1">
    <location>
        <begin position="48"/>
        <end position="69"/>
    </location>
</feature>
<evidence type="ECO:0000313" key="3">
    <source>
        <dbReference type="Proteomes" id="UP000002640"/>
    </source>
</evidence>
<keyword evidence="1" id="KW-0472">Membrane</keyword>
<dbReference type="KEGG" id="psoj:PHYSODRAFT_253445"/>
<sequence>MDEETATSSVLSRCFEWQGPSLKYQGRYSIDKLLAFEDYQRVVSPLRVLGVLVLTPVPSLIVVVLLAAIPLESPLLSVEENKLIIGSRLRHYHQQMIRIEYALLVVFHILAVVFIKAPSSVQAGLTAAFPVLFAMNKRMVWCVSHPLQDMSTDVTLCVVVIFGSLLRMICLQSVHSLESTDARRLELP</sequence>
<organism evidence="2 3">
    <name type="scientific">Phytophthora sojae (strain P6497)</name>
    <name type="common">Soybean stem and root rot agent</name>
    <name type="synonym">Phytophthora megasperma f. sp. glycines</name>
    <dbReference type="NCBI Taxonomy" id="1094619"/>
    <lineage>
        <taxon>Eukaryota</taxon>
        <taxon>Sar</taxon>
        <taxon>Stramenopiles</taxon>
        <taxon>Oomycota</taxon>
        <taxon>Peronosporomycetes</taxon>
        <taxon>Peronosporales</taxon>
        <taxon>Peronosporaceae</taxon>
        <taxon>Phytophthora</taxon>
    </lineage>
</organism>
<dbReference type="Proteomes" id="UP000002640">
    <property type="component" value="Unassembled WGS sequence"/>
</dbReference>
<evidence type="ECO:0000313" key="2">
    <source>
        <dbReference type="EMBL" id="EGZ19408.1"/>
    </source>
</evidence>
<feature type="transmembrane region" description="Helical" evidence="1">
    <location>
        <begin position="101"/>
        <end position="133"/>
    </location>
</feature>
<protein>
    <submittedName>
        <fullName evidence="2">Uncharacterized protein</fullName>
    </submittedName>
</protein>
<proteinExistence type="predicted"/>